<sequence>MTPVASQDAGPMQLLHAPTSPYVRKVRVSAHLLGLSERIALLPSAANPVVRDGRIAVHNPLAKVPTLVLGDGRTLYDSRVICEYLDSLRPDYGLFPASGHARWQALGRQSLGDGLLDAALLARYEYTARPSDKQWDGWRNAQLVKVQSCLAIIERDADALACERLTIGEVTLGCALGYLDFRFPDLAWRDAHPNAARWHARLQTLPAMQATFPSER</sequence>
<dbReference type="InterPro" id="IPR036249">
    <property type="entry name" value="Thioredoxin-like_sf"/>
</dbReference>
<dbReference type="PROSITE" id="PS50404">
    <property type="entry name" value="GST_NTER"/>
    <property type="match status" value="1"/>
</dbReference>
<dbReference type="Gene3D" id="3.40.30.10">
    <property type="entry name" value="Glutaredoxin"/>
    <property type="match status" value="1"/>
</dbReference>
<organism evidence="3 4">
    <name type="scientific">Chitinasiproducens palmae</name>
    <dbReference type="NCBI Taxonomy" id="1770053"/>
    <lineage>
        <taxon>Bacteria</taxon>
        <taxon>Pseudomonadati</taxon>
        <taxon>Pseudomonadota</taxon>
        <taxon>Betaproteobacteria</taxon>
        <taxon>Burkholderiales</taxon>
        <taxon>Burkholderiaceae</taxon>
        <taxon>Chitinasiproducens</taxon>
    </lineage>
</organism>
<keyword evidence="4" id="KW-1185">Reference proteome</keyword>
<dbReference type="PANTHER" id="PTHR42673">
    <property type="entry name" value="MALEYLACETOACETATE ISOMERASE"/>
    <property type="match status" value="1"/>
</dbReference>
<name>A0A1H2PR92_9BURK</name>
<accession>A0A1H2PR92</accession>
<dbReference type="AlphaFoldDB" id="A0A1H2PR92"/>
<protein>
    <submittedName>
        <fullName evidence="3">Glutathione S-transferase</fullName>
    </submittedName>
</protein>
<feature type="domain" description="GST C-terminal" evidence="2">
    <location>
        <begin position="98"/>
        <end position="216"/>
    </location>
</feature>
<proteinExistence type="predicted"/>
<dbReference type="Proteomes" id="UP000243719">
    <property type="component" value="Unassembled WGS sequence"/>
</dbReference>
<dbReference type="PANTHER" id="PTHR42673:SF4">
    <property type="entry name" value="MALEYLACETOACETATE ISOMERASE"/>
    <property type="match status" value="1"/>
</dbReference>
<dbReference type="CDD" id="cd03049">
    <property type="entry name" value="GST_N_3"/>
    <property type="match status" value="1"/>
</dbReference>
<reference evidence="4" key="1">
    <citation type="submission" date="2016-09" db="EMBL/GenBank/DDBJ databases">
        <authorList>
            <person name="Varghese N."/>
            <person name="Submissions S."/>
        </authorList>
    </citation>
    <scope>NUCLEOTIDE SEQUENCE [LARGE SCALE GENOMIC DNA]</scope>
    <source>
        <strain evidence="4">JS23</strain>
    </source>
</reference>
<evidence type="ECO:0000313" key="4">
    <source>
        <dbReference type="Proteomes" id="UP000243719"/>
    </source>
</evidence>
<dbReference type="Pfam" id="PF13410">
    <property type="entry name" value="GST_C_2"/>
    <property type="match status" value="1"/>
</dbReference>
<keyword evidence="3" id="KW-0808">Transferase</keyword>
<evidence type="ECO:0000313" key="3">
    <source>
        <dbReference type="EMBL" id="SDV49409.1"/>
    </source>
</evidence>
<dbReference type="SUPFAM" id="SSF52833">
    <property type="entry name" value="Thioredoxin-like"/>
    <property type="match status" value="1"/>
</dbReference>
<dbReference type="SUPFAM" id="SSF47616">
    <property type="entry name" value="GST C-terminal domain-like"/>
    <property type="match status" value="1"/>
</dbReference>
<dbReference type="GO" id="GO:0004364">
    <property type="term" value="F:glutathione transferase activity"/>
    <property type="evidence" value="ECO:0007669"/>
    <property type="project" value="TreeGrafter"/>
</dbReference>
<dbReference type="Pfam" id="PF13409">
    <property type="entry name" value="GST_N_2"/>
    <property type="match status" value="1"/>
</dbReference>
<evidence type="ECO:0000259" key="2">
    <source>
        <dbReference type="PROSITE" id="PS50405"/>
    </source>
</evidence>
<dbReference type="Gene3D" id="1.20.1050.10">
    <property type="match status" value="1"/>
</dbReference>
<dbReference type="InterPro" id="IPR010987">
    <property type="entry name" value="Glutathione-S-Trfase_C-like"/>
</dbReference>
<dbReference type="STRING" id="1770053.SAMN05216551_10853"/>
<evidence type="ECO:0000259" key="1">
    <source>
        <dbReference type="PROSITE" id="PS50404"/>
    </source>
</evidence>
<dbReference type="InterPro" id="IPR004045">
    <property type="entry name" value="Glutathione_S-Trfase_N"/>
</dbReference>
<dbReference type="InterPro" id="IPR036282">
    <property type="entry name" value="Glutathione-S-Trfase_C_sf"/>
</dbReference>
<dbReference type="EMBL" id="FNLO01000008">
    <property type="protein sequence ID" value="SDV49409.1"/>
    <property type="molecule type" value="Genomic_DNA"/>
</dbReference>
<dbReference type="PROSITE" id="PS50405">
    <property type="entry name" value="GST_CTER"/>
    <property type="match status" value="1"/>
</dbReference>
<dbReference type="GO" id="GO:0006749">
    <property type="term" value="P:glutathione metabolic process"/>
    <property type="evidence" value="ECO:0007669"/>
    <property type="project" value="TreeGrafter"/>
</dbReference>
<dbReference type="GO" id="GO:0006559">
    <property type="term" value="P:L-phenylalanine catabolic process"/>
    <property type="evidence" value="ECO:0007669"/>
    <property type="project" value="TreeGrafter"/>
</dbReference>
<feature type="domain" description="GST N-terminal" evidence="1">
    <location>
        <begin position="10"/>
        <end position="93"/>
    </location>
</feature>
<gene>
    <name evidence="3" type="ORF">SAMN05216551_10853</name>
</gene>
<dbReference type="CDD" id="cd03205">
    <property type="entry name" value="GST_C_6"/>
    <property type="match status" value="1"/>
</dbReference>
<dbReference type="GO" id="GO:0016034">
    <property type="term" value="F:maleylacetoacetate isomerase activity"/>
    <property type="evidence" value="ECO:0007669"/>
    <property type="project" value="TreeGrafter"/>
</dbReference>